<feature type="transmembrane region" description="Helical" evidence="6">
    <location>
        <begin position="229"/>
        <end position="247"/>
    </location>
</feature>
<dbReference type="EMBL" id="BAAAOQ010000037">
    <property type="protein sequence ID" value="GAA2204959.1"/>
    <property type="molecule type" value="Genomic_DNA"/>
</dbReference>
<dbReference type="InterPro" id="IPR050638">
    <property type="entry name" value="AA-Vitamin_Transporters"/>
</dbReference>
<dbReference type="PANTHER" id="PTHR32322">
    <property type="entry name" value="INNER MEMBRANE TRANSPORTER"/>
    <property type="match status" value="1"/>
</dbReference>
<evidence type="ECO:0000256" key="3">
    <source>
        <dbReference type="ARBA" id="ARBA00022692"/>
    </source>
</evidence>
<evidence type="ECO:0000256" key="5">
    <source>
        <dbReference type="ARBA" id="ARBA00023136"/>
    </source>
</evidence>
<evidence type="ECO:0000256" key="4">
    <source>
        <dbReference type="ARBA" id="ARBA00022989"/>
    </source>
</evidence>
<keyword evidence="5 6" id="KW-0472">Membrane</keyword>
<dbReference type="InterPro" id="IPR037185">
    <property type="entry name" value="EmrE-like"/>
</dbReference>
<proteinExistence type="inferred from homology"/>
<accession>A0ABN3C6K4</accession>
<feature type="domain" description="EamA" evidence="7">
    <location>
        <begin position="229"/>
        <end position="364"/>
    </location>
</feature>
<dbReference type="Pfam" id="PF00892">
    <property type="entry name" value="EamA"/>
    <property type="match status" value="1"/>
</dbReference>
<comment type="subcellular location">
    <subcellularLocation>
        <location evidence="1">Membrane</location>
        <topology evidence="1">Multi-pass membrane protein</topology>
    </subcellularLocation>
</comment>
<keyword evidence="9" id="KW-1185">Reference proteome</keyword>
<feature type="transmembrane region" description="Helical" evidence="6">
    <location>
        <begin position="202"/>
        <end position="223"/>
    </location>
</feature>
<feature type="transmembrane region" description="Helical" evidence="6">
    <location>
        <begin position="146"/>
        <end position="166"/>
    </location>
</feature>
<keyword evidence="3 6" id="KW-0812">Transmembrane</keyword>
<evidence type="ECO:0000256" key="1">
    <source>
        <dbReference type="ARBA" id="ARBA00004141"/>
    </source>
</evidence>
<feature type="transmembrane region" description="Helical" evidence="6">
    <location>
        <begin position="259"/>
        <end position="279"/>
    </location>
</feature>
<evidence type="ECO:0000256" key="6">
    <source>
        <dbReference type="SAM" id="Phobius"/>
    </source>
</evidence>
<evidence type="ECO:0000259" key="7">
    <source>
        <dbReference type="Pfam" id="PF00892"/>
    </source>
</evidence>
<comment type="caution">
    <text evidence="8">The sequence shown here is derived from an EMBL/GenBank/DDBJ whole genome shotgun (WGS) entry which is preliminary data.</text>
</comment>
<sequence length="381" mass="38767">MLPADEVRAPPPKRDASELPHVRVRFCGEIPLSTSTLSHPASGLPVGRGLLYLIVTGAAWGTAGAAASLVYRTSDMGAFALSFWRCALGLAFLLAGRLLRPRVRRPATIRSARGRAARGTAVQRRAVPRGAAQPGAVRRTDIRRTLTRALATGLGLAVFQTAYFAAVASTGLAVATVVTLGAGPVLIALGARLLLGERLGAGGVAAVAGALAGLAVLTFGGSAATVRPAGVLLALASAAGYGVMTLLTRWWGRGGGTDAAGTTVGAFAVTSLCLLPFAVHEGLLPHTAHPARLLWLLLYIAAVPTALAYALYFAGAAVVRSAIVSVIMLLEPVTAAVLAVVLLGERLTPATVAGTLLMLGAVTGLAVSEARRAGRPEPVPV</sequence>
<reference evidence="8 9" key="1">
    <citation type="journal article" date="2019" name="Int. J. Syst. Evol. Microbiol.">
        <title>The Global Catalogue of Microorganisms (GCM) 10K type strain sequencing project: providing services to taxonomists for standard genome sequencing and annotation.</title>
        <authorList>
            <consortium name="The Broad Institute Genomics Platform"/>
            <consortium name="The Broad Institute Genome Sequencing Center for Infectious Disease"/>
            <person name="Wu L."/>
            <person name="Ma J."/>
        </authorList>
    </citation>
    <scope>NUCLEOTIDE SEQUENCE [LARGE SCALE GENOMIC DNA]</scope>
    <source>
        <strain evidence="8 9">JCM 14924</strain>
    </source>
</reference>
<gene>
    <name evidence="8" type="ORF">GCM10009787_74130</name>
</gene>
<keyword evidence="4 6" id="KW-1133">Transmembrane helix</keyword>
<name>A0ABN3C6K4_9ACTN</name>
<feature type="transmembrane region" description="Helical" evidence="6">
    <location>
        <begin position="77"/>
        <end position="95"/>
    </location>
</feature>
<dbReference type="InterPro" id="IPR000620">
    <property type="entry name" value="EamA_dom"/>
</dbReference>
<organism evidence="8 9">
    <name type="scientific">Streptomyces bangladeshensis</name>
    <dbReference type="NCBI Taxonomy" id="295352"/>
    <lineage>
        <taxon>Bacteria</taxon>
        <taxon>Bacillati</taxon>
        <taxon>Actinomycetota</taxon>
        <taxon>Actinomycetes</taxon>
        <taxon>Kitasatosporales</taxon>
        <taxon>Streptomycetaceae</taxon>
        <taxon>Streptomyces</taxon>
    </lineage>
</organism>
<feature type="transmembrane region" description="Helical" evidence="6">
    <location>
        <begin position="294"/>
        <end position="315"/>
    </location>
</feature>
<feature type="transmembrane region" description="Helical" evidence="6">
    <location>
        <begin position="350"/>
        <end position="367"/>
    </location>
</feature>
<comment type="similarity">
    <text evidence="2">Belongs to the EamA transporter family.</text>
</comment>
<feature type="transmembrane region" description="Helical" evidence="6">
    <location>
        <begin position="322"/>
        <end position="344"/>
    </location>
</feature>
<protein>
    <submittedName>
        <fullName evidence="8">EamA family transporter</fullName>
    </submittedName>
</protein>
<evidence type="ECO:0000313" key="9">
    <source>
        <dbReference type="Proteomes" id="UP001501391"/>
    </source>
</evidence>
<feature type="transmembrane region" description="Helical" evidence="6">
    <location>
        <begin position="172"/>
        <end position="195"/>
    </location>
</feature>
<feature type="transmembrane region" description="Helical" evidence="6">
    <location>
        <begin position="50"/>
        <end position="71"/>
    </location>
</feature>
<dbReference type="SUPFAM" id="SSF103481">
    <property type="entry name" value="Multidrug resistance efflux transporter EmrE"/>
    <property type="match status" value="2"/>
</dbReference>
<dbReference type="Proteomes" id="UP001501391">
    <property type="component" value="Unassembled WGS sequence"/>
</dbReference>
<evidence type="ECO:0000256" key="2">
    <source>
        <dbReference type="ARBA" id="ARBA00007362"/>
    </source>
</evidence>
<evidence type="ECO:0000313" key="8">
    <source>
        <dbReference type="EMBL" id="GAA2204959.1"/>
    </source>
</evidence>
<dbReference type="PANTHER" id="PTHR32322:SF2">
    <property type="entry name" value="EAMA DOMAIN-CONTAINING PROTEIN"/>
    <property type="match status" value="1"/>
</dbReference>